<comment type="caution">
    <text evidence="2">The sequence shown here is derived from an EMBL/GenBank/DDBJ whole genome shotgun (WGS) entry which is preliminary data.</text>
</comment>
<dbReference type="GO" id="GO:0016787">
    <property type="term" value="F:hydrolase activity"/>
    <property type="evidence" value="ECO:0007669"/>
    <property type="project" value="InterPro"/>
</dbReference>
<sequence>MSQSTLSSLYDTAFKFPAIDNHAHPLLKSVFRDKFPLEITISEADGEALSNDAVHTLACFRATTQLASLFGLEKPATWEIVKARRSSIPYLDLCKSCMVPCRIQCLLLDDGLGGVSEYAESLSWHSEQFCEAKRIVRVEVEAESILKGMLATQVPTDIIQQFKSKLAERLTTCARDSVVVAFKSIVCYRTGLDISTEETDRDDQATFQYLQDTYIKFQKEGVIRLQHKFLNDMVVRLTMEVAESVNIPVQFHTGLGDNDIPLIRSSPAHMQPLIKAYPRTKVVLLHSSYPYTKEAGYLTAVYPNVYLDFGEVAVLYCVPVHYAHAVDNQVFPFVSGPGQRIIIRELLDLAPTNKVLWSTDGHWLPETYYLSAIQARQALYDVLSEIVHAKEMTEEQAVTVVENALFHNSNKLYNLGLVADQSVQSL</sequence>
<name>A0AAW0DA59_9AGAR</name>
<dbReference type="InterPro" id="IPR006680">
    <property type="entry name" value="Amidohydro-rel"/>
</dbReference>
<dbReference type="Gene3D" id="3.20.20.140">
    <property type="entry name" value="Metal-dependent hydrolases"/>
    <property type="match status" value="1"/>
</dbReference>
<dbReference type="PANTHER" id="PTHR43383:SF2">
    <property type="entry name" value="AMIDOHYDROLASE 2 FAMILY PROTEIN"/>
    <property type="match status" value="1"/>
</dbReference>
<accession>A0AAW0DA59</accession>
<organism evidence="2 3">
    <name type="scientific">Paramarasmius palmivorus</name>
    <dbReference type="NCBI Taxonomy" id="297713"/>
    <lineage>
        <taxon>Eukaryota</taxon>
        <taxon>Fungi</taxon>
        <taxon>Dikarya</taxon>
        <taxon>Basidiomycota</taxon>
        <taxon>Agaricomycotina</taxon>
        <taxon>Agaricomycetes</taxon>
        <taxon>Agaricomycetidae</taxon>
        <taxon>Agaricales</taxon>
        <taxon>Marasmiineae</taxon>
        <taxon>Marasmiaceae</taxon>
        <taxon>Paramarasmius</taxon>
    </lineage>
</organism>
<proteinExistence type="predicted"/>
<dbReference type="InterPro" id="IPR032466">
    <property type="entry name" value="Metal_Hydrolase"/>
</dbReference>
<protein>
    <recommendedName>
        <fullName evidence="1">Amidohydrolase-related domain-containing protein</fullName>
    </recommendedName>
</protein>
<dbReference type="Pfam" id="PF04909">
    <property type="entry name" value="Amidohydro_2"/>
    <property type="match status" value="1"/>
</dbReference>
<dbReference type="SUPFAM" id="SSF51556">
    <property type="entry name" value="Metallo-dependent hydrolases"/>
    <property type="match status" value="1"/>
</dbReference>
<evidence type="ECO:0000313" key="3">
    <source>
        <dbReference type="Proteomes" id="UP001383192"/>
    </source>
</evidence>
<keyword evidence="3" id="KW-1185">Reference proteome</keyword>
<feature type="domain" description="Amidohydrolase-related" evidence="1">
    <location>
        <begin position="231"/>
        <end position="390"/>
    </location>
</feature>
<gene>
    <name evidence="2" type="ORF">VNI00_006371</name>
</gene>
<evidence type="ECO:0000259" key="1">
    <source>
        <dbReference type="Pfam" id="PF04909"/>
    </source>
</evidence>
<evidence type="ECO:0000313" key="2">
    <source>
        <dbReference type="EMBL" id="KAK7047603.1"/>
    </source>
</evidence>
<dbReference type="PANTHER" id="PTHR43383">
    <property type="entry name" value="NODULIN 6"/>
    <property type="match status" value="1"/>
</dbReference>
<reference evidence="2 3" key="1">
    <citation type="submission" date="2024-01" db="EMBL/GenBank/DDBJ databases">
        <title>A draft genome for a cacao thread blight-causing isolate of Paramarasmius palmivorus.</title>
        <authorList>
            <person name="Baruah I.K."/>
            <person name="Bukari Y."/>
            <person name="Amoako-Attah I."/>
            <person name="Meinhardt L.W."/>
            <person name="Bailey B.A."/>
            <person name="Cohen S.P."/>
        </authorList>
    </citation>
    <scope>NUCLEOTIDE SEQUENCE [LARGE SCALE GENOMIC DNA]</scope>
    <source>
        <strain evidence="2 3">GH-12</strain>
    </source>
</reference>
<dbReference type="AlphaFoldDB" id="A0AAW0DA59"/>
<dbReference type="EMBL" id="JAYKXP010000019">
    <property type="protein sequence ID" value="KAK7047603.1"/>
    <property type="molecule type" value="Genomic_DNA"/>
</dbReference>
<dbReference type="Proteomes" id="UP001383192">
    <property type="component" value="Unassembled WGS sequence"/>
</dbReference>